<reference evidence="2" key="1">
    <citation type="submission" date="2023-10" db="EMBL/GenBank/DDBJ databases">
        <title>Genome assembly of Pristionchus species.</title>
        <authorList>
            <person name="Yoshida K."/>
            <person name="Sommer R.J."/>
        </authorList>
    </citation>
    <scope>NUCLEOTIDE SEQUENCE</scope>
    <source>
        <strain evidence="2">RS0144</strain>
    </source>
</reference>
<dbReference type="EMBL" id="BTSX01000001">
    <property type="protein sequence ID" value="GMS79083.1"/>
    <property type="molecule type" value="Genomic_DNA"/>
</dbReference>
<dbReference type="AlphaFoldDB" id="A0AAV5S8N6"/>
<gene>
    <name evidence="2" type="ORF">PENTCL1PPCAC_1258</name>
</gene>
<feature type="region of interest" description="Disordered" evidence="1">
    <location>
        <begin position="1"/>
        <end position="53"/>
    </location>
</feature>
<protein>
    <submittedName>
        <fullName evidence="2">Uncharacterized protein</fullName>
    </submittedName>
</protein>
<name>A0AAV5S8N6_9BILA</name>
<organism evidence="2 3">
    <name type="scientific">Pristionchus entomophagus</name>
    <dbReference type="NCBI Taxonomy" id="358040"/>
    <lineage>
        <taxon>Eukaryota</taxon>
        <taxon>Metazoa</taxon>
        <taxon>Ecdysozoa</taxon>
        <taxon>Nematoda</taxon>
        <taxon>Chromadorea</taxon>
        <taxon>Rhabditida</taxon>
        <taxon>Rhabditina</taxon>
        <taxon>Diplogasteromorpha</taxon>
        <taxon>Diplogasteroidea</taxon>
        <taxon>Neodiplogasteridae</taxon>
        <taxon>Pristionchus</taxon>
    </lineage>
</organism>
<sequence>MALEPQRTPIRVAASSTRPARRSLFSPRNQKPSQCSPTAGASSNSKPRSSKIELQTAQCDALPCLGAESAAFGDDASGSKGEKAKRKTRRGSQLFKAGFDAIKQFASKKSKSAERTIEDESDYDRAFRLAATEAEMAMRSLRAMRFSIGDPDDQEDPWDGYEECAQRLHEMESCGYAPAYAAAEGAESELQQLQQLQPSLAEWMRIEIDTTRDRRRVFYDEVDELCGLLRAMDVAETPISSVCFHTVFSIMHHLHPSVEYDEDWATVLVQACRVLHEYSELRRVVVLLLQMTSATTIEMDEVTENIRTLLLRETVGECTQWSKLYEWQRDVICCLLMRRHSRERKHGESPSSTGFCGERDRSHSATLHRSTLTRKGGMRPGAEEALRDAGIMDARCREVMEAAARDLGKRLEAESARPVHGLSRPIFFPSIKQ</sequence>
<feature type="region of interest" description="Disordered" evidence="1">
    <location>
        <begin position="345"/>
        <end position="382"/>
    </location>
</feature>
<feature type="region of interest" description="Disordered" evidence="1">
    <location>
        <begin position="69"/>
        <end position="90"/>
    </location>
</feature>
<feature type="compositionally biased region" description="Polar residues" evidence="1">
    <location>
        <begin position="26"/>
        <end position="53"/>
    </location>
</feature>
<evidence type="ECO:0000313" key="2">
    <source>
        <dbReference type="EMBL" id="GMS79083.1"/>
    </source>
</evidence>
<evidence type="ECO:0000313" key="3">
    <source>
        <dbReference type="Proteomes" id="UP001432027"/>
    </source>
</evidence>
<proteinExistence type="predicted"/>
<keyword evidence="3" id="KW-1185">Reference proteome</keyword>
<accession>A0AAV5S8N6</accession>
<comment type="caution">
    <text evidence="2">The sequence shown here is derived from an EMBL/GenBank/DDBJ whole genome shotgun (WGS) entry which is preliminary data.</text>
</comment>
<dbReference type="Proteomes" id="UP001432027">
    <property type="component" value="Unassembled WGS sequence"/>
</dbReference>
<evidence type="ECO:0000256" key="1">
    <source>
        <dbReference type="SAM" id="MobiDB-lite"/>
    </source>
</evidence>